<gene>
    <name evidence="1" type="ORF">DLM86_31300</name>
</gene>
<proteinExistence type="predicted"/>
<dbReference type="AlphaFoldDB" id="A0A2V5JTW1"/>
<protein>
    <submittedName>
        <fullName evidence="1">Uncharacterized protein</fullName>
    </submittedName>
</protein>
<dbReference type="EMBL" id="QJVJ01000026">
    <property type="protein sequence ID" value="PYI49995.1"/>
    <property type="molecule type" value="Genomic_DNA"/>
</dbReference>
<dbReference type="Proteomes" id="UP000247476">
    <property type="component" value="Unassembled WGS sequence"/>
</dbReference>
<evidence type="ECO:0000313" key="1">
    <source>
        <dbReference type="EMBL" id="PYI49995.1"/>
    </source>
</evidence>
<name>A0A2V5JTW1_9BACL</name>
<organism evidence="1 2">
    <name type="scientific">Paenibacillus flagellatus</name>
    <dbReference type="NCBI Taxonomy" id="2211139"/>
    <lineage>
        <taxon>Bacteria</taxon>
        <taxon>Bacillati</taxon>
        <taxon>Bacillota</taxon>
        <taxon>Bacilli</taxon>
        <taxon>Bacillales</taxon>
        <taxon>Paenibacillaceae</taxon>
        <taxon>Paenibacillus</taxon>
    </lineage>
</organism>
<sequence length="347" mass="41770">MSEFIKKLAERVCTPLKVTEYTIPREKMRGAIINEADIRPNFAKELLQEGFVEFPVYRDQKIVGLGRGGKFCDYDVQIYGLGNLVEITQSYGELEFNMQDRRYLKRTAQHQSRVFRFYYDYNEKRFKQENNETRWEQLLEEANDLLFHEEVDKALWGFIDFYEDYWIEHEVFKFQRKLTPIVTLLDLKEYCHYLWYKCVEMNDFFMILGIFRGISESEKTVLAESVNRLKEQIDDMHMYLNAQVFIHEKELDAIYHDDQHDYRLRKLEDTIKRVFKPGFYIDPFKEELYRNVGQYYASMLPTKYFSNAETMKELKERLIKSAKNSLAIKGITKVKTFVDLEFTFVDL</sequence>
<keyword evidence="2" id="KW-1185">Reference proteome</keyword>
<dbReference type="OrthoDB" id="2609625at2"/>
<evidence type="ECO:0000313" key="2">
    <source>
        <dbReference type="Proteomes" id="UP000247476"/>
    </source>
</evidence>
<comment type="caution">
    <text evidence="1">The sequence shown here is derived from an EMBL/GenBank/DDBJ whole genome shotgun (WGS) entry which is preliminary data.</text>
</comment>
<reference evidence="1 2" key="1">
    <citation type="submission" date="2018-05" db="EMBL/GenBank/DDBJ databases">
        <title>Paenibacillus flagellatus sp. nov., isolated from selenium mineral soil.</title>
        <authorList>
            <person name="Dai X."/>
        </authorList>
    </citation>
    <scope>NUCLEOTIDE SEQUENCE [LARGE SCALE GENOMIC DNA]</scope>
    <source>
        <strain evidence="1 2">DXL2</strain>
    </source>
</reference>
<accession>A0A2V5JTW1</accession>
<dbReference type="RefSeq" id="WP_110844135.1">
    <property type="nucleotide sequence ID" value="NZ_QJVJ01000026.1"/>
</dbReference>